<evidence type="ECO:0000313" key="2">
    <source>
        <dbReference type="EMBL" id="MFF5921959.1"/>
    </source>
</evidence>
<evidence type="ECO:0000313" key="3">
    <source>
        <dbReference type="Proteomes" id="UP001602370"/>
    </source>
</evidence>
<feature type="compositionally biased region" description="Basic and acidic residues" evidence="1">
    <location>
        <begin position="22"/>
        <end position="32"/>
    </location>
</feature>
<sequence>MTSPRPPVRTSARPAPTGAEQDLIRGRKENGAGDKATSYFARRADSLIHAVLLKDRMRECTLKDLRGTYLDPGPARLAV</sequence>
<protein>
    <submittedName>
        <fullName evidence="2">Uncharacterized protein</fullName>
    </submittedName>
</protein>
<name>A0ABW6XWR7_9ACTN</name>
<comment type="caution">
    <text evidence="2">The sequence shown here is derived from an EMBL/GenBank/DDBJ whole genome shotgun (WGS) entry which is preliminary data.</text>
</comment>
<feature type="region of interest" description="Disordered" evidence="1">
    <location>
        <begin position="1"/>
        <end position="35"/>
    </location>
</feature>
<evidence type="ECO:0000256" key="1">
    <source>
        <dbReference type="SAM" id="MobiDB-lite"/>
    </source>
</evidence>
<keyword evidence="3" id="KW-1185">Reference proteome</keyword>
<accession>A0ABW6XWR7</accession>
<gene>
    <name evidence="2" type="ORF">ACFY8C_26975</name>
</gene>
<organism evidence="2 3">
    <name type="scientific">Streptomyces flavochromogenes</name>
    <dbReference type="NCBI Taxonomy" id="68199"/>
    <lineage>
        <taxon>Bacteria</taxon>
        <taxon>Bacillati</taxon>
        <taxon>Actinomycetota</taxon>
        <taxon>Actinomycetes</taxon>
        <taxon>Kitasatosporales</taxon>
        <taxon>Streptomycetaceae</taxon>
        <taxon>Streptomyces</taxon>
    </lineage>
</organism>
<proteinExistence type="predicted"/>
<reference evidence="2 3" key="1">
    <citation type="submission" date="2024-10" db="EMBL/GenBank/DDBJ databases">
        <title>The Natural Products Discovery Center: Release of the First 8490 Sequenced Strains for Exploring Actinobacteria Biosynthetic Diversity.</title>
        <authorList>
            <person name="Kalkreuter E."/>
            <person name="Kautsar S.A."/>
            <person name="Yang D."/>
            <person name="Bader C.D."/>
            <person name="Teijaro C.N."/>
            <person name="Fluegel L."/>
            <person name="Davis C.M."/>
            <person name="Simpson J.R."/>
            <person name="Lauterbach L."/>
            <person name="Steele A.D."/>
            <person name="Gui C."/>
            <person name="Meng S."/>
            <person name="Li G."/>
            <person name="Viehrig K."/>
            <person name="Ye F."/>
            <person name="Su P."/>
            <person name="Kiefer A.F."/>
            <person name="Nichols A."/>
            <person name="Cepeda A.J."/>
            <person name="Yan W."/>
            <person name="Fan B."/>
            <person name="Jiang Y."/>
            <person name="Adhikari A."/>
            <person name="Zheng C.-J."/>
            <person name="Schuster L."/>
            <person name="Cowan T.M."/>
            <person name="Smanski M.J."/>
            <person name="Chevrette M.G."/>
            <person name="De Carvalho L.P.S."/>
            <person name="Shen B."/>
        </authorList>
    </citation>
    <scope>NUCLEOTIDE SEQUENCE [LARGE SCALE GENOMIC DNA]</scope>
    <source>
        <strain evidence="2 3">NPDC012605</strain>
    </source>
</reference>
<dbReference type="Proteomes" id="UP001602370">
    <property type="component" value="Unassembled WGS sequence"/>
</dbReference>
<dbReference type="EMBL" id="JBIBDZ010000009">
    <property type="protein sequence ID" value="MFF5921959.1"/>
    <property type="molecule type" value="Genomic_DNA"/>
</dbReference>
<dbReference type="RefSeq" id="WP_388309290.1">
    <property type="nucleotide sequence ID" value="NZ_JBIBDZ010000009.1"/>
</dbReference>